<feature type="domain" description="ABC transporter" evidence="6">
    <location>
        <begin position="286"/>
        <end position="524"/>
    </location>
</feature>
<evidence type="ECO:0000256" key="2">
    <source>
        <dbReference type="ARBA" id="ARBA00005417"/>
    </source>
</evidence>
<evidence type="ECO:0000256" key="3">
    <source>
        <dbReference type="ARBA" id="ARBA00022448"/>
    </source>
</evidence>
<dbReference type="GO" id="GO:0005524">
    <property type="term" value="F:ATP binding"/>
    <property type="evidence" value="ECO:0007669"/>
    <property type="project" value="UniProtKB-KW"/>
</dbReference>
<keyword evidence="8" id="KW-1185">Reference proteome</keyword>
<dbReference type="InterPro" id="IPR017871">
    <property type="entry name" value="ABC_transporter-like_CS"/>
</dbReference>
<keyword evidence="5" id="KW-0067">ATP-binding</keyword>
<dbReference type="PROSITE" id="PS00211">
    <property type="entry name" value="ABC_TRANSPORTER_1"/>
    <property type="match status" value="2"/>
</dbReference>
<keyword evidence="4" id="KW-0547">Nucleotide-binding</keyword>
<dbReference type="SMART" id="SM00382">
    <property type="entry name" value="AAA"/>
    <property type="match status" value="2"/>
</dbReference>
<dbReference type="eggNOG" id="COG4172">
    <property type="taxonomic scope" value="Bacteria"/>
</dbReference>
<comment type="subcellular location">
    <subcellularLocation>
        <location evidence="1">Cell inner membrane</location>
        <topology evidence="1">Peripheral membrane protein</topology>
    </subcellularLocation>
</comment>
<dbReference type="AlphaFoldDB" id="C8RWN4"/>
<dbReference type="EMBL" id="ACYY01000001">
    <property type="protein sequence ID" value="EEW26977.1"/>
    <property type="molecule type" value="Genomic_DNA"/>
</dbReference>
<dbReference type="Gene3D" id="3.40.50.300">
    <property type="entry name" value="P-loop containing nucleotide triphosphate hydrolases"/>
    <property type="match status" value="2"/>
</dbReference>
<dbReference type="PROSITE" id="PS50893">
    <property type="entry name" value="ABC_TRANSPORTER_2"/>
    <property type="match status" value="2"/>
</dbReference>
<dbReference type="Pfam" id="PF00005">
    <property type="entry name" value="ABC_tran"/>
    <property type="match status" value="2"/>
</dbReference>
<evidence type="ECO:0000256" key="5">
    <source>
        <dbReference type="ARBA" id="ARBA00022840"/>
    </source>
</evidence>
<evidence type="ECO:0000313" key="8">
    <source>
        <dbReference type="Proteomes" id="UP000010121"/>
    </source>
</evidence>
<gene>
    <name evidence="7" type="ORF">Rsw2DRAFT_0212</name>
</gene>
<dbReference type="InterPro" id="IPR013563">
    <property type="entry name" value="Oligopep_ABC_C"/>
</dbReference>
<comment type="similarity">
    <text evidence="2">Belongs to the ABC transporter superfamily.</text>
</comment>
<dbReference type="Pfam" id="PF08352">
    <property type="entry name" value="oligo_HPY"/>
    <property type="match status" value="1"/>
</dbReference>
<comment type="caution">
    <text evidence="7">The sequence shown here is derived from an EMBL/GenBank/DDBJ whole genome shotgun (WGS) entry which is preliminary data.</text>
</comment>
<name>C8RWN4_9RHOB</name>
<dbReference type="InterPro" id="IPR050319">
    <property type="entry name" value="ABC_transp_ATP-bind"/>
</dbReference>
<organism evidence="7 8">
    <name type="scientific">Rhodobacter ferrooxidans</name>
    <dbReference type="NCBI Taxonomy" id="371731"/>
    <lineage>
        <taxon>Bacteria</taxon>
        <taxon>Pseudomonadati</taxon>
        <taxon>Pseudomonadota</taxon>
        <taxon>Alphaproteobacteria</taxon>
        <taxon>Rhodobacterales</taxon>
        <taxon>Rhodobacter group</taxon>
        <taxon>Rhodobacter</taxon>
    </lineage>
</organism>
<protein>
    <submittedName>
        <fullName evidence="7">ABC transporter related protein</fullName>
    </submittedName>
</protein>
<dbReference type="GO" id="GO:0016887">
    <property type="term" value="F:ATP hydrolysis activity"/>
    <property type="evidence" value="ECO:0007669"/>
    <property type="project" value="InterPro"/>
</dbReference>
<proteinExistence type="inferred from homology"/>
<dbReference type="PANTHER" id="PTHR43776:SF7">
    <property type="entry name" value="D,D-DIPEPTIDE TRANSPORT ATP-BINDING PROTEIN DDPF-RELATED"/>
    <property type="match status" value="1"/>
</dbReference>
<dbReference type="InterPro" id="IPR003593">
    <property type="entry name" value="AAA+_ATPase"/>
</dbReference>
<evidence type="ECO:0000256" key="1">
    <source>
        <dbReference type="ARBA" id="ARBA00004417"/>
    </source>
</evidence>
<accession>C8RWN4</accession>
<evidence type="ECO:0000256" key="4">
    <source>
        <dbReference type="ARBA" id="ARBA00022741"/>
    </source>
</evidence>
<dbReference type="SUPFAM" id="SSF52540">
    <property type="entry name" value="P-loop containing nucleoside triphosphate hydrolases"/>
    <property type="match status" value="2"/>
</dbReference>
<dbReference type="STRING" id="371731.Rsw2DRAFT_0212"/>
<dbReference type="NCBIfam" id="NF008453">
    <property type="entry name" value="PRK11308.1"/>
    <property type="match status" value="2"/>
</dbReference>
<keyword evidence="3" id="KW-0813">Transport</keyword>
<evidence type="ECO:0000259" key="6">
    <source>
        <dbReference type="PROSITE" id="PS50893"/>
    </source>
</evidence>
<dbReference type="GO" id="GO:0055085">
    <property type="term" value="P:transmembrane transport"/>
    <property type="evidence" value="ECO:0007669"/>
    <property type="project" value="UniProtKB-ARBA"/>
</dbReference>
<dbReference type="GO" id="GO:0005886">
    <property type="term" value="C:plasma membrane"/>
    <property type="evidence" value="ECO:0007669"/>
    <property type="project" value="UniProtKB-SubCell"/>
</dbReference>
<dbReference type="Proteomes" id="UP000010121">
    <property type="component" value="Unassembled WGS sequence"/>
</dbReference>
<dbReference type="FunFam" id="3.40.50.300:FF:000016">
    <property type="entry name" value="Oligopeptide ABC transporter ATP-binding component"/>
    <property type="match status" value="2"/>
</dbReference>
<dbReference type="NCBIfam" id="NF007739">
    <property type="entry name" value="PRK10419.1"/>
    <property type="match status" value="2"/>
</dbReference>
<dbReference type="InterPro" id="IPR027417">
    <property type="entry name" value="P-loop_NTPase"/>
</dbReference>
<dbReference type="PANTHER" id="PTHR43776">
    <property type="entry name" value="TRANSPORT ATP-BINDING PROTEIN"/>
    <property type="match status" value="1"/>
</dbReference>
<reference evidence="7 8" key="1">
    <citation type="submission" date="2009-08" db="EMBL/GenBank/DDBJ databases">
        <title>The draft genome of Rhodobacter sp. SW2.</title>
        <authorList>
            <consortium name="US DOE Joint Genome Institute (JGI-PGF)"/>
            <person name="Lucas S."/>
            <person name="Copeland A."/>
            <person name="Lapidus A."/>
            <person name="Glavina del Rio T."/>
            <person name="Tice H."/>
            <person name="Bruce D."/>
            <person name="Goodwin L."/>
            <person name="Pitluck S."/>
            <person name="Larimer F."/>
            <person name="Land M.L."/>
            <person name="Hauser L."/>
            <person name="Emerson D."/>
        </authorList>
    </citation>
    <scope>NUCLEOTIDE SEQUENCE [LARGE SCALE GENOMIC DNA]</scope>
    <source>
        <strain evidence="7 8">SW2</strain>
    </source>
</reference>
<evidence type="ECO:0000313" key="7">
    <source>
        <dbReference type="EMBL" id="EEW26977.1"/>
    </source>
</evidence>
<dbReference type="InterPro" id="IPR003439">
    <property type="entry name" value="ABC_transporter-like_ATP-bd"/>
</dbReference>
<dbReference type="RefSeq" id="WP_008027156.1">
    <property type="nucleotide sequence ID" value="NZ_ACYY01000001.1"/>
</dbReference>
<dbReference type="GO" id="GO:0015833">
    <property type="term" value="P:peptide transport"/>
    <property type="evidence" value="ECO:0007669"/>
    <property type="project" value="InterPro"/>
</dbReference>
<dbReference type="CDD" id="cd03257">
    <property type="entry name" value="ABC_NikE_OppD_transporters"/>
    <property type="match status" value="2"/>
</dbReference>
<dbReference type="OrthoDB" id="9802264at2"/>
<feature type="domain" description="ABC transporter" evidence="6">
    <location>
        <begin position="7"/>
        <end position="256"/>
    </location>
</feature>
<sequence>MSGATVLEVQNLSVRFRQDGRVIDAVKQVSFTVAKGETVALVGESGSGKSVTALSTVALLPDSAEVTGSVRYLGQEMVGADKALLHKVRGNDISFIFQEPMTSLNPLHSIQRQLGESLALHQGITGAAARARIIELLQKVGIREAESRLEAYPHQLSGGQRQRVMIAMALANGPELLIADEPTTALDVTIQAQILDLLADLKAREGLSLLFITHDLGVVRRIADRVCVMQGGEIVEQGPAAEIFANPQHPYTQKLLAAEAKGLPLPVAADAPEVLRTEKLRVWFPIHRGLLRRTVGHVKAVNEASITVRAGETLGVVGESGSGKTTLALAILRLIAADGPVVFLGQNVQGWRPRQMRSLRRDMQIVFQDPFGSLSPRMTVEQIIAEGLGVHGVRPGQNRREMVAEIMTEVGLDPAAMGRYPHEFSGGQRQRVAIARAMILRPKLVVLDEPTSALDMTVQVQIVELLRELQRKWGLAYVFISHDLRVVRALAHKVIVMKDGDVVEAGEAQALFAAPQTDYTRTLMAAAFGTVG</sequence>